<sequence>MAAPDFRLIASANSNKGGHFDDIGAIGKTITPEIVIALCGPMGTPLHDVAKTFQELLLGTDYNYEKVNIIRLSDEIRKQKSLTGEKSILKLIEAGNKLREEHGNEILARFAIRRIT</sequence>
<accession>A0A3M2WP71</accession>
<proteinExistence type="predicted"/>
<dbReference type="InterPro" id="IPR027417">
    <property type="entry name" value="P-loop_NTPase"/>
</dbReference>
<dbReference type="AlphaFoldDB" id="A0A3M2WP71"/>
<reference evidence="1 2" key="1">
    <citation type="submission" date="2018-08" db="EMBL/GenBank/DDBJ databases">
        <title>Recombination of ecologically and evolutionarily significant loci maintains genetic cohesion in the Pseudomonas syringae species complex.</title>
        <authorList>
            <person name="Dillon M."/>
            <person name="Thakur S."/>
            <person name="Almeida R.N.D."/>
            <person name="Weir B.S."/>
            <person name="Guttman D.S."/>
        </authorList>
    </citation>
    <scope>NUCLEOTIDE SEQUENCE [LARGE SCALE GENOMIC DNA]</scope>
    <source>
        <strain evidence="1 2">88_10</strain>
    </source>
</reference>
<name>A0A3M2WP71_PSEYM</name>
<comment type="caution">
    <text evidence="1">The sequence shown here is derived from an EMBL/GenBank/DDBJ whole genome shotgun (WGS) entry which is preliminary data.</text>
</comment>
<evidence type="ECO:0000313" key="2">
    <source>
        <dbReference type="Proteomes" id="UP000282378"/>
    </source>
</evidence>
<organism evidence="1 2">
    <name type="scientific">Pseudomonas syringae pv. maculicola</name>
    <dbReference type="NCBI Taxonomy" id="59511"/>
    <lineage>
        <taxon>Bacteria</taxon>
        <taxon>Pseudomonadati</taxon>
        <taxon>Pseudomonadota</taxon>
        <taxon>Gammaproteobacteria</taxon>
        <taxon>Pseudomonadales</taxon>
        <taxon>Pseudomonadaceae</taxon>
        <taxon>Pseudomonas</taxon>
    </lineage>
</organism>
<gene>
    <name evidence="1" type="ORF">APX70_02598</name>
</gene>
<evidence type="ECO:0000313" key="1">
    <source>
        <dbReference type="EMBL" id="RML53294.1"/>
    </source>
</evidence>
<dbReference type="EMBL" id="RBNL01003336">
    <property type="protein sequence ID" value="RML53294.1"/>
    <property type="molecule type" value="Genomic_DNA"/>
</dbReference>
<protein>
    <submittedName>
        <fullName evidence="1">Cytidine/deoxycytidylate deaminase protein</fullName>
    </submittedName>
</protein>
<feature type="non-terminal residue" evidence="1">
    <location>
        <position position="116"/>
    </location>
</feature>
<dbReference type="Gene3D" id="3.40.50.300">
    <property type="entry name" value="P-loop containing nucleotide triphosphate hydrolases"/>
    <property type="match status" value="1"/>
</dbReference>
<dbReference type="Proteomes" id="UP000282378">
    <property type="component" value="Unassembled WGS sequence"/>
</dbReference>